<feature type="transmembrane region" description="Helical" evidence="6">
    <location>
        <begin position="123"/>
        <end position="148"/>
    </location>
</feature>
<evidence type="ECO:0000256" key="4">
    <source>
        <dbReference type="ARBA" id="ARBA00022989"/>
    </source>
</evidence>
<evidence type="ECO:0000313" key="8">
    <source>
        <dbReference type="Proteomes" id="UP001219862"/>
    </source>
</evidence>
<comment type="subcellular location">
    <subcellularLocation>
        <location evidence="1">Cell membrane</location>
        <topology evidence="1">Multi-pass membrane protein</topology>
    </subcellularLocation>
</comment>
<reference evidence="7 8" key="1">
    <citation type="submission" date="2022-10" db="EMBL/GenBank/DDBJ databases">
        <title>paucibacter sp. hw8 Genome sequencing.</title>
        <authorList>
            <person name="Park S."/>
        </authorList>
    </citation>
    <scope>NUCLEOTIDE SEQUENCE [LARGE SCALE GENOMIC DNA]</scope>
    <source>
        <strain evidence="8">hw8</strain>
    </source>
</reference>
<keyword evidence="2" id="KW-1003">Cell membrane</keyword>
<keyword evidence="8" id="KW-1185">Reference proteome</keyword>
<dbReference type="PANTHER" id="PTHR30086">
    <property type="entry name" value="ARGININE EXPORTER PROTEIN ARGO"/>
    <property type="match status" value="1"/>
</dbReference>
<feature type="transmembrane region" description="Helical" evidence="6">
    <location>
        <begin position="195"/>
        <end position="211"/>
    </location>
</feature>
<organism evidence="7 8">
    <name type="scientific">Roseateles koreensis</name>
    <dbReference type="NCBI Taxonomy" id="2987526"/>
    <lineage>
        <taxon>Bacteria</taxon>
        <taxon>Pseudomonadati</taxon>
        <taxon>Pseudomonadota</taxon>
        <taxon>Betaproteobacteria</taxon>
        <taxon>Burkholderiales</taxon>
        <taxon>Sphaerotilaceae</taxon>
        <taxon>Roseateles</taxon>
    </lineage>
</organism>
<protein>
    <submittedName>
        <fullName evidence="7">LysE family translocator</fullName>
    </submittedName>
</protein>
<gene>
    <name evidence="7" type="ORF">PRZ01_07090</name>
</gene>
<keyword evidence="4 6" id="KW-1133">Transmembrane helix</keyword>
<dbReference type="InterPro" id="IPR001123">
    <property type="entry name" value="LeuE-type"/>
</dbReference>
<dbReference type="Pfam" id="PF01810">
    <property type="entry name" value="LysE"/>
    <property type="match status" value="1"/>
</dbReference>
<dbReference type="EMBL" id="JAQQXS010000005">
    <property type="protein sequence ID" value="MDC8784952.1"/>
    <property type="molecule type" value="Genomic_DNA"/>
</dbReference>
<evidence type="ECO:0000313" key="7">
    <source>
        <dbReference type="EMBL" id="MDC8784952.1"/>
    </source>
</evidence>
<evidence type="ECO:0000256" key="3">
    <source>
        <dbReference type="ARBA" id="ARBA00022692"/>
    </source>
</evidence>
<name>A0ABT5KPV4_9BURK</name>
<sequence length="213" mass="22286">MDVQTVLAVSSFATVTSITPGPNNMMLLASGVNHGLRATVPHILGISVGFFVLLVAAGLGAGALLAQWPQLHQGLKALGVGYMVWLAWKLWHAESSAVPAIPVSATVPVTGTLPQVASRPMSFWGAAAFQWVNPKAWMMALGAVAGFIGPHGGVWAVLVLGALCAAVNLPCVSLWAFGGAKLSGWLAQDSRRRRFNAVMALLLLASIWPMLNA</sequence>
<evidence type="ECO:0000256" key="5">
    <source>
        <dbReference type="ARBA" id="ARBA00023136"/>
    </source>
</evidence>
<accession>A0ABT5KPV4</accession>
<keyword evidence="5 6" id="KW-0472">Membrane</keyword>
<dbReference type="PANTHER" id="PTHR30086:SF20">
    <property type="entry name" value="ARGININE EXPORTER PROTEIN ARGO-RELATED"/>
    <property type="match status" value="1"/>
</dbReference>
<comment type="caution">
    <text evidence="7">The sequence shown here is derived from an EMBL/GenBank/DDBJ whole genome shotgun (WGS) entry which is preliminary data.</text>
</comment>
<feature type="transmembrane region" description="Helical" evidence="6">
    <location>
        <begin position="41"/>
        <end position="66"/>
    </location>
</feature>
<evidence type="ECO:0000256" key="6">
    <source>
        <dbReference type="SAM" id="Phobius"/>
    </source>
</evidence>
<proteinExistence type="predicted"/>
<feature type="transmembrane region" description="Helical" evidence="6">
    <location>
        <begin position="154"/>
        <end position="175"/>
    </location>
</feature>
<evidence type="ECO:0000256" key="2">
    <source>
        <dbReference type="ARBA" id="ARBA00022475"/>
    </source>
</evidence>
<dbReference type="Proteomes" id="UP001219862">
    <property type="component" value="Unassembled WGS sequence"/>
</dbReference>
<dbReference type="RefSeq" id="WP_273596072.1">
    <property type="nucleotide sequence ID" value="NZ_JAQQXS010000005.1"/>
</dbReference>
<keyword evidence="3 6" id="KW-0812">Transmembrane</keyword>
<evidence type="ECO:0000256" key="1">
    <source>
        <dbReference type="ARBA" id="ARBA00004651"/>
    </source>
</evidence>